<dbReference type="PRINTS" id="PR01021">
    <property type="entry name" value="OMPADOMAIN"/>
</dbReference>
<dbReference type="InterPro" id="IPR036737">
    <property type="entry name" value="OmpA-like_sf"/>
</dbReference>
<reference evidence="5 6" key="1">
    <citation type="submission" date="2024-07" db="EMBL/GenBank/DDBJ databases">
        <title>Luteimonas salilacus sp. nov., isolated from the shore soil of Salt Lake in Tibet of China.</title>
        <authorList>
            <person name="Zhang X."/>
            <person name="Li A."/>
        </authorList>
    </citation>
    <scope>NUCLEOTIDE SEQUENCE [LARGE SCALE GENOMIC DNA]</scope>
    <source>
        <strain evidence="5 6">B3-2-R+30</strain>
    </source>
</reference>
<dbReference type="RefSeq" id="WP_370564460.1">
    <property type="nucleotide sequence ID" value="NZ_JBFWIB010000008.1"/>
</dbReference>
<comment type="caution">
    <text evidence="5">The sequence shown here is derived from an EMBL/GenBank/DDBJ whole genome shotgun (WGS) entry which is preliminary data.</text>
</comment>
<keyword evidence="2" id="KW-0472">Membrane</keyword>
<evidence type="ECO:0000256" key="2">
    <source>
        <dbReference type="ARBA" id="ARBA00023136"/>
    </source>
</evidence>
<comment type="subcellular location">
    <subcellularLocation>
        <location evidence="1">Membrane</location>
    </subcellularLocation>
</comment>
<organism evidence="5 6">
    <name type="scientific">Luteimonas salinilitoris</name>
    <dbReference type="NCBI Taxonomy" id="3237697"/>
    <lineage>
        <taxon>Bacteria</taxon>
        <taxon>Pseudomonadati</taxon>
        <taxon>Pseudomonadota</taxon>
        <taxon>Gammaproteobacteria</taxon>
        <taxon>Lysobacterales</taxon>
        <taxon>Lysobacteraceae</taxon>
        <taxon>Luteimonas</taxon>
    </lineage>
</organism>
<protein>
    <submittedName>
        <fullName evidence="5">OmpA family protein</fullName>
    </submittedName>
</protein>
<dbReference type="Proteomes" id="UP001566331">
    <property type="component" value="Unassembled WGS sequence"/>
</dbReference>
<dbReference type="InterPro" id="IPR006665">
    <property type="entry name" value="OmpA-like"/>
</dbReference>
<keyword evidence="6" id="KW-1185">Reference proteome</keyword>
<dbReference type="InterPro" id="IPR006664">
    <property type="entry name" value="OMP_bac"/>
</dbReference>
<dbReference type="EMBL" id="JBFWIC010000010">
    <property type="protein sequence ID" value="MEZ0474799.1"/>
    <property type="molecule type" value="Genomic_DNA"/>
</dbReference>
<name>A0ABV4HTR3_9GAMM</name>
<dbReference type="Gene3D" id="3.30.1330.60">
    <property type="entry name" value="OmpA-like domain"/>
    <property type="match status" value="1"/>
</dbReference>
<evidence type="ECO:0000313" key="6">
    <source>
        <dbReference type="Proteomes" id="UP001566331"/>
    </source>
</evidence>
<sequence>MGFEKWEDAASYMPREGDTLREIAKRETDAGNPLTWQELALFNWGTDDEDEVETYMRDELGARARGADKRFVLSADDQPRTVLKIPRRFERRGLVVDAKYVIRVRRKRNPPQFLACCSLPAITFGFASSFIRSSVVGHLRELEQLIRQHQDVRLMIFGHTDAVGDQLYNKKLSERRAWSTWAFIVNDTDVWETLYNHGSENWGIPVVQEILADLGHYSGAVDNQLGKATRDAMCRFLGLRPGSSVANDAVFRKKLFGAYMSGKHDIKLERNAFLDPGYMGCGEFNLIEDSDSAAEANRRVTFYLFHPDRAPNLPCKFGDIGPCKRQMITRSHRHIDGFSCSFYDSWAEKCPAEAPPWLEVYLLDYNGYPMPNVPYEARSAGAVLQSGTTNENGVARLPLSSPPVVTIDWGTSLPGDAGAFRFSAEHHLEIPGGREGCRRMLANLGYLDDPGAGNYVRDFQQEWGQKATGEQSHILDLITKWHSTGVPPDLVLDDLAEVPDPWGEEIEPDEENPDGECGAAEEVDEP</sequence>
<evidence type="ECO:0000256" key="3">
    <source>
        <dbReference type="SAM" id="MobiDB-lite"/>
    </source>
</evidence>
<accession>A0ABV4HTR3</accession>
<feature type="region of interest" description="Disordered" evidence="3">
    <location>
        <begin position="500"/>
        <end position="526"/>
    </location>
</feature>
<evidence type="ECO:0000256" key="1">
    <source>
        <dbReference type="ARBA" id="ARBA00004370"/>
    </source>
</evidence>
<evidence type="ECO:0000313" key="5">
    <source>
        <dbReference type="EMBL" id="MEZ0474799.1"/>
    </source>
</evidence>
<feature type="domain" description="OmpA-like" evidence="4">
    <location>
        <begin position="124"/>
        <end position="186"/>
    </location>
</feature>
<dbReference type="Pfam" id="PF00691">
    <property type="entry name" value="OmpA"/>
    <property type="match status" value="1"/>
</dbReference>
<dbReference type="SUPFAM" id="SSF103088">
    <property type="entry name" value="OmpA-like"/>
    <property type="match status" value="1"/>
</dbReference>
<gene>
    <name evidence="5" type="ORF">AB6713_09220</name>
</gene>
<proteinExistence type="predicted"/>
<evidence type="ECO:0000259" key="4">
    <source>
        <dbReference type="Pfam" id="PF00691"/>
    </source>
</evidence>